<accession>A0A2H3CF10</accession>
<proteinExistence type="predicted"/>
<protein>
    <recommendedName>
        <fullName evidence="3">Tc1-like transposase DDE domain-containing protein</fullName>
    </recommendedName>
</protein>
<gene>
    <name evidence="1" type="ORF">ARMGADRAFT_863367</name>
</gene>
<keyword evidence="2" id="KW-1185">Reference proteome</keyword>
<organism evidence="1 2">
    <name type="scientific">Armillaria gallica</name>
    <name type="common">Bulbous honey fungus</name>
    <name type="synonym">Armillaria bulbosa</name>
    <dbReference type="NCBI Taxonomy" id="47427"/>
    <lineage>
        <taxon>Eukaryota</taxon>
        <taxon>Fungi</taxon>
        <taxon>Dikarya</taxon>
        <taxon>Basidiomycota</taxon>
        <taxon>Agaricomycotina</taxon>
        <taxon>Agaricomycetes</taxon>
        <taxon>Agaricomycetidae</taxon>
        <taxon>Agaricales</taxon>
        <taxon>Marasmiineae</taxon>
        <taxon>Physalacriaceae</taxon>
        <taxon>Armillaria</taxon>
    </lineage>
</organism>
<name>A0A2H3CF10_ARMGA</name>
<dbReference type="STRING" id="47427.A0A2H3CF10"/>
<dbReference type="AlphaFoldDB" id="A0A2H3CF10"/>
<dbReference type="InterPro" id="IPR036397">
    <property type="entry name" value="RNaseH_sf"/>
</dbReference>
<feature type="non-terminal residue" evidence="1">
    <location>
        <position position="64"/>
    </location>
</feature>
<dbReference type="Proteomes" id="UP000217790">
    <property type="component" value="Unassembled WGS sequence"/>
</dbReference>
<dbReference type="InParanoid" id="A0A2H3CF10"/>
<evidence type="ECO:0000313" key="2">
    <source>
        <dbReference type="Proteomes" id="UP000217790"/>
    </source>
</evidence>
<sequence>LEFLLPYSPDFNPIEEAFSKVKAFIHHHHYLLAKDGNGIVYDMMVTMDIVNVSNAVGYYMHAGY</sequence>
<dbReference type="GO" id="GO:0003676">
    <property type="term" value="F:nucleic acid binding"/>
    <property type="evidence" value="ECO:0007669"/>
    <property type="project" value="InterPro"/>
</dbReference>
<dbReference type="Gene3D" id="3.30.420.10">
    <property type="entry name" value="Ribonuclease H-like superfamily/Ribonuclease H"/>
    <property type="match status" value="1"/>
</dbReference>
<evidence type="ECO:0008006" key="3">
    <source>
        <dbReference type="Google" id="ProtNLM"/>
    </source>
</evidence>
<feature type="non-terminal residue" evidence="1">
    <location>
        <position position="1"/>
    </location>
</feature>
<dbReference type="OrthoDB" id="2266637at2759"/>
<reference evidence="2" key="1">
    <citation type="journal article" date="2017" name="Nat. Ecol. Evol.">
        <title>Genome expansion and lineage-specific genetic innovations in the forest pathogenic fungi Armillaria.</title>
        <authorList>
            <person name="Sipos G."/>
            <person name="Prasanna A.N."/>
            <person name="Walter M.C."/>
            <person name="O'Connor E."/>
            <person name="Balint B."/>
            <person name="Krizsan K."/>
            <person name="Kiss B."/>
            <person name="Hess J."/>
            <person name="Varga T."/>
            <person name="Slot J."/>
            <person name="Riley R."/>
            <person name="Boka B."/>
            <person name="Rigling D."/>
            <person name="Barry K."/>
            <person name="Lee J."/>
            <person name="Mihaltcheva S."/>
            <person name="LaButti K."/>
            <person name="Lipzen A."/>
            <person name="Waldron R."/>
            <person name="Moloney N.M."/>
            <person name="Sperisen C."/>
            <person name="Kredics L."/>
            <person name="Vagvoelgyi C."/>
            <person name="Patrignani A."/>
            <person name="Fitzpatrick D."/>
            <person name="Nagy I."/>
            <person name="Doyle S."/>
            <person name="Anderson J.B."/>
            <person name="Grigoriev I.V."/>
            <person name="Gueldener U."/>
            <person name="Muensterkoetter M."/>
            <person name="Nagy L.G."/>
        </authorList>
    </citation>
    <scope>NUCLEOTIDE SEQUENCE [LARGE SCALE GENOMIC DNA]</scope>
    <source>
        <strain evidence="2">Ar21-2</strain>
    </source>
</reference>
<dbReference type="EMBL" id="KZ293726">
    <property type="protein sequence ID" value="PBK81679.1"/>
    <property type="molecule type" value="Genomic_DNA"/>
</dbReference>
<evidence type="ECO:0000313" key="1">
    <source>
        <dbReference type="EMBL" id="PBK81679.1"/>
    </source>
</evidence>